<proteinExistence type="predicted"/>
<dbReference type="AlphaFoldDB" id="A0A167VLY1"/>
<sequence>MLKLTFYQNSEGAIVGNLDSGDRRLLATTHPATIAAAIFALDEYELEVATVTGSIRVSIPIETEVLDPLGKR</sequence>
<dbReference type="RefSeq" id="WP_063494419.1">
    <property type="nucleotide sequence ID" value="NZ_CP014578.1"/>
</dbReference>
<name>A0A167VLY1_9BURK</name>
<evidence type="ECO:0000313" key="2">
    <source>
        <dbReference type="Proteomes" id="UP000076852"/>
    </source>
</evidence>
<gene>
    <name evidence="1" type="ORF">AYM40_00075</name>
</gene>
<reference evidence="1 2" key="1">
    <citation type="journal article" date="2016" name="Gene">
        <title>PacBio SMRT assembly of a complex multi-replicon genome reveals chlorocatechol degradative operon in a region of genome plasticity.</title>
        <authorList>
            <person name="Ricker N."/>
            <person name="Shen S.Y."/>
            <person name="Goordial J."/>
            <person name="Jin S."/>
            <person name="Fulthorpe R.R."/>
        </authorList>
    </citation>
    <scope>NUCLEOTIDE SEQUENCE [LARGE SCALE GENOMIC DNA]</scope>
    <source>
        <strain evidence="1 2">OLGA172</strain>
    </source>
</reference>
<organism evidence="1 2">
    <name type="scientific">Paraburkholderia phytofirmans OLGA172</name>
    <dbReference type="NCBI Taxonomy" id="1417228"/>
    <lineage>
        <taxon>Bacteria</taxon>
        <taxon>Pseudomonadati</taxon>
        <taxon>Pseudomonadota</taxon>
        <taxon>Betaproteobacteria</taxon>
        <taxon>Burkholderiales</taxon>
        <taxon>Burkholderiaceae</taxon>
        <taxon>Paraburkholderia</taxon>
    </lineage>
</organism>
<keyword evidence="2" id="KW-1185">Reference proteome</keyword>
<dbReference type="KEGG" id="buz:AYM40_00075"/>
<accession>A0A167VLY1</accession>
<protein>
    <submittedName>
        <fullName evidence="1">Uncharacterized protein</fullName>
    </submittedName>
</protein>
<dbReference type="Proteomes" id="UP000076852">
    <property type="component" value="Chromosome 1"/>
</dbReference>
<evidence type="ECO:0000313" key="1">
    <source>
        <dbReference type="EMBL" id="ANB70921.1"/>
    </source>
</evidence>
<dbReference type="EMBL" id="CP014578">
    <property type="protein sequence ID" value="ANB70921.1"/>
    <property type="molecule type" value="Genomic_DNA"/>
</dbReference>